<dbReference type="Gene3D" id="1.20.1250.20">
    <property type="entry name" value="MFS general substrate transporter like domains"/>
    <property type="match status" value="1"/>
</dbReference>
<dbReference type="EMBL" id="MRVI01000001">
    <property type="protein sequence ID" value="OOC63108.1"/>
    <property type="molecule type" value="Genomic_DNA"/>
</dbReference>
<name>A0A1B2E401_9BACL</name>
<dbReference type="GO" id="GO:0005886">
    <property type="term" value="C:plasma membrane"/>
    <property type="evidence" value="ECO:0007669"/>
    <property type="project" value="UniProtKB-SubCell"/>
</dbReference>
<keyword evidence="5" id="KW-1185">Reference proteome</keyword>
<dbReference type="InterPro" id="IPR011701">
    <property type="entry name" value="MFS"/>
</dbReference>
<dbReference type="InterPro" id="IPR036259">
    <property type="entry name" value="MFS_trans_sf"/>
</dbReference>
<dbReference type="KEGG" id="pib:BBD41_20320"/>
<dbReference type="SUPFAM" id="SSF103473">
    <property type="entry name" value="MFS general substrate transporter"/>
    <property type="match status" value="1"/>
</dbReference>
<gene>
    <name evidence="4" type="ORF">BBD40_15290</name>
    <name evidence="3" type="ORF">BBD41_20320</name>
</gene>
<dbReference type="PANTHER" id="PTHR23526:SF2">
    <property type="entry name" value="MAJOR FACILITATOR SUPERFAMILY (MFS) PROFILE DOMAIN-CONTAINING PROTEIN"/>
    <property type="match status" value="1"/>
</dbReference>
<accession>A0A1B2E401</accession>
<dbReference type="AlphaFoldDB" id="A0A1B2E401"/>
<keyword evidence="2" id="KW-0472">Membrane</keyword>
<feature type="transmembrane region" description="Helical" evidence="2">
    <location>
        <begin position="166"/>
        <end position="187"/>
    </location>
</feature>
<dbReference type="GO" id="GO:0022857">
    <property type="term" value="F:transmembrane transporter activity"/>
    <property type="evidence" value="ECO:0007669"/>
    <property type="project" value="InterPro"/>
</dbReference>
<evidence type="ECO:0000256" key="1">
    <source>
        <dbReference type="ARBA" id="ARBA00004651"/>
    </source>
</evidence>
<dbReference type="CDD" id="cd06174">
    <property type="entry name" value="MFS"/>
    <property type="match status" value="1"/>
</dbReference>
<dbReference type="PANTHER" id="PTHR23526">
    <property type="entry name" value="INTEGRAL MEMBRANE TRANSPORT PROTEIN-RELATED"/>
    <property type="match status" value="1"/>
</dbReference>
<dbReference type="RefSeq" id="WP_077567860.1">
    <property type="nucleotide sequence ID" value="NZ_CP016809.1"/>
</dbReference>
<feature type="transmembrane region" description="Helical" evidence="2">
    <location>
        <begin position="340"/>
        <end position="362"/>
    </location>
</feature>
<dbReference type="EMBL" id="CP016809">
    <property type="protein sequence ID" value="ANY74718.1"/>
    <property type="molecule type" value="Genomic_DNA"/>
</dbReference>
<feature type="transmembrane region" description="Helical" evidence="2">
    <location>
        <begin position="213"/>
        <end position="240"/>
    </location>
</feature>
<sequence>MKWTKDPQAILLLSVHGLFILSSALSGTFLNVYLWKSRQDYTMLGWFTIAQQVALGLTFWAAGKWVKEHNKMNALRLGIAVSGIFYLCVLWAGGHAVDYIWPLGLLFGVSLGLFWLAFNVVYFEVSSAENRDWFNGWIGLLGSITGIIGPWLAGWIITIMHGESGYRFIFTVSMIIYGVTVVLSFFLHKRPVQGSYHWLEAYHRLKEGGVWKYAVWGLAVQGMREGVFSFLITLLVFVATDREAKLGQFALITSAVSLVSYWICGKWFKPKYRKTGMLIGAACMLLVIVPLLLDVNYTTLLVLGIGTSLFIPLYMLPSVSVSFDLMGLNRENVEKRVELVVLRELSLTLGRIAGLLVFIMVLSIRQDTLTITLLLLFLGASPIGSWIFMRKLFAGDKQATYTGKAD</sequence>
<feature type="transmembrane region" description="Helical" evidence="2">
    <location>
        <begin position="74"/>
        <end position="93"/>
    </location>
</feature>
<feature type="transmembrane region" description="Helical" evidence="2">
    <location>
        <begin position="368"/>
        <end position="388"/>
    </location>
</feature>
<keyword evidence="2" id="KW-0812">Transmembrane</keyword>
<dbReference type="Proteomes" id="UP000189059">
    <property type="component" value="Unassembled WGS sequence"/>
</dbReference>
<organism evidence="3">
    <name type="scientific">Paenibacillus ihbetae</name>
    <dbReference type="NCBI Taxonomy" id="1870820"/>
    <lineage>
        <taxon>Bacteria</taxon>
        <taxon>Bacillati</taxon>
        <taxon>Bacillota</taxon>
        <taxon>Bacilli</taxon>
        <taxon>Bacillales</taxon>
        <taxon>Paenibacillaceae</taxon>
        <taxon>Paenibacillus</taxon>
    </lineage>
</organism>
<reference evidence="4 5" key="2">
    <citation type="submission" date="2016-12" db="EMBL/GenBank/DDBJ databases">
        <title>Genome sequencing and description of Paenibacillus sp. nov. from high altitude lake in the Indian Trans- Himalayas.</title>
        <authorList>
            <person name="Kiran S."/>
            <person name="Swarnkar M.K."/>
            <person name="Rana A."/>
            <person name="Tewari R."/>
            <person name="Gulati A."/>
        </authorList>
    </citation>
    <scope>NUCLEOTIDE SEQUENCE [LARGE SCALE GENOMIC DNA]</scope>
    <source>
        <strain evidence="4 5">IHBB 9951</strain>
    </source>
</reference>
<feature type="transmembrane region" description="Helical" evidence="2">
    <location>
        <begin position="299"/>
        <end position="319"/>
    </location>
</feature>
<reference evidence="3" key="1">
    <citation type="submission" date="2016-08" db="EMBL/GenBank/DDBJ databases">
        <title>Complete Genome Seqeunce of Paenibacillus sp. nov. IHBB 9852 from high altitute lake of Indian trans-Himalayas.</title>
        <authorList>
            <person name="Kiran S."/>
            <person name="Swarnkar M.K."/>
            <person name="Rana A."/>
            <person name="Tewari R."/>
            <person name="Gulati A."/>
        </authorList>
    </citation>
    <scope>NUCLEOTIDE SEQUENCE [LARGE SCALE GENOMIC DNA]</scope>
    <source>
        <strain evidence="3">IHBB 9852</strain>
    </source>
</reference>
<feature type="transmembrane region" description="Helical" evidence="2">
    <location>
        <begin position="134"/>
        <end position="160"/>
    </location>
</feature>
<dbReference type="InterPro" id="IPR052528">
    <property type="entry name" value="Sugar_transport-like"/>
</dbReference>
<proteinExistence type="predicted"/>
<evidence type="ECO:0000313" key="4">
    <source>
        <dbReference type="EMBL" id="OOC63108.1"/>
    </source>
</evidence>
<feature type="transmembrane region" description="Helical" evidence="2">
    <location>
        <begin position="99"/>
        <end position="122"/>
    </location>
</feature>
<comment type="subcellular location">
    <subcellularLocation>
        <location evidence="1">Cell membrane</location>
        <topology evidence="1">Multi-pass membrane protein</topology>
    </subcellularLocation>
</comment>
<dbReference type="Pfam" id="PF07690">
    <property type="entry name" value="MFS_1"/>
    <property type="match status" value="1"/>
</dbReference>
<protein>
    <submittedName>
        <fullName evidence="3">MFS transporter</fullName>
    </submittedName>
</protein>
<feature type="transmembrane region" description="Helical" evidence="2">
    <location>
        <begin position="246"/>
        <end position="264"/>
    </location>
</feature>
<feature type="transmembrane region" description="Helical" evidence="2">
    <location>
        <begin position="276"/>
        <end position="293"/>
    </location>
</feature>
<feature type="transmembrane region" description="Helical" evidence="2">
    <location>
        <begin position="42"/>
        <end position="62"/>
    </location>
</feature>
<evidence type="ECO:0000256" key="2">
    <source>
        <dbReference type="SAM" id="Phobius"/>
    </source>
</evidence>
<evidence type="ECO:0000313" key="5">
    <source>
        <dbReference type="Proteomes" id="UP000189059"/>
    </source>
</evidence>
<evidence type="ECO:0000313" key="3">
    <source>
        <dbReference type="EMBL" id="ANY74718.1"/>
    </source>
</evidence>
<keyword evidence="2" id="KW-1133">Transmembrane helix</keyword>
<dbReference type="OrthoDB" id="2086294at2"/>